<reference evidence="2 3" key="1">
    <citation type="submission" date="2019-05" db="EMBL/GenBank/DDBJ databases">
        <title>Another draft genome of Portunus trituberculatus and its Hox gene families provides insights of decapod evolution.</title>
        <authorList>
            <person name="Jeong J.-H."/>
            <person name="Song I."/>
            <person name="Kim S."/>
            <person name="Choi T."/>
            <person name="Kim D."/>
            <person name="Ryu S."/>
            <person name="Kim W."/>
        </authorList>
    </citation>
    <scope>NUCLEOTIDE SEQUENCE [LARGE SCALE GENOMIC DNA]</scope>
    <source>
        <tissue evidence="2">Muscle</tissue>
    </source>
</reference>
<protein>
    <submittedName>
        <fullName evidence="2">Uncharacterized protein</fullName>
    </submittedName>
</protein>
<accession>A0A5B7F6Z5</accession>
<evidence type="ECO:0000256" key="1">
    <source>
        <dbReference type="SAM" id="MobiDB-lite"/>
    </source>
</evidence>
<organism evidence="2 3">
    <name type="scientific">Portunus trituberculatus</name>
    <name type="common">Swimming crab</name>
    <name type="synonym">Neptunus trituberculatus</name>
    <dbReference type="NCBI Taxonomy" id="210409"/>
    <lineage>
        <taxon>Eukaryota</taxon>
        <taxon>Metazoa</taxon>
        <taxon>Ecdysozoa</taxon>
        <taxon>Arthropoda</taxon>
        <taxon>Crustacea</taxon>
        <taxon>Multicrustacea</taxon>
        <taxon>Malacostraca</taxon>
        <taxon>Eumalacostraca</taxon>
        <taxon>Eucarida</taxon>
        <taxon>Decapoda</taxon>
        <taxon>Pleocyemata</taxon>
        <taxon>Brachyura</taxon>
        <taxon>Eubrachyura</taxon>
        <taxon>Portunoidea</taxon>
        <taxon>Portunidae</taxon>
        <taxon>Portuninae</taxon>
        <taxon>Portunus</taxon>
    </lineage>
</organism>
<dbReference type="AlphaFoldDB" id="A0A5B7F6Z5"/>
<evidence type="ECO:0000313" key="3">
    <source>
        <dbReference type="Proteomes" id="UP000324222"/>
    </source>
</evidence>
<evidence type="ECO:0000313" key="2">
    <source>
        <dbReference type="EMBL" id="MPC41317.1"/>
    </source>
</evidence>
<keyword evidence="3" id="KW-1185">Reference proteome</keyword>
<feature type="compositionally biased region" description="Basic and acidic residues" evidence="1">
    <location>
        <begin position="1"/>
        <end position="11"/>
    </location>
</feature>
<proteinExistence type="predicted"/>
<dbReference type="EMBL" id="VSRR010005007">
    <property type="protein sequence ID" value="MPC41317.1"/>
    <property type="molecule type" value="Genomic_DNA"/>
</dbReference>
<name>A0A5B7F6Z5_PORTR</name>
<comment type="caution">
    <text evidence="2">The sequence shown here is derived from an EMBL/GenBank/DDBJ whole genome shotgun (WGS) entry which is preliminary data.</text>
</comment>
<feature type="region of interest" description="Disordered" evidence="1">
    <location>
        <begin position="1"/>
        <end position="56"/>
    </location>
</feature>
<dbReference type="OrthoDB" id="377346at2759"/>
<sequence>MEVQKGKENLPRSRFQRTFLSSLKNRRSVEVGKQAGKGPKQCESKTESVSTKQEAVSDIDKAKVIKSSNISSGNAPSTRRPLCNNNQAWLKQKPVPDKAATLTVTE</sequence>
<gene>
    <name evidence="2" type="ORF">E2C01_034905</name>
</gene>
<dbReference type="Proteomes" id="UP000324222">
    <property type="component" value="Unassembled WGS sequence"/>
</dbReference>